<accession>A0A2A3EB15</accession>
<name>A0A2A3EB15_APICC</name>
<proteinExistence type="predicted"/>
<dbReference type="EMBL" id="KZ288320">
    <property type="protein sequence ID" value="PBC28251.1"/>
    <property type="molecule type" value="Genomic_DNA"/>
</dbReference>
<gene>
    <name evidence="1" type="ORF">APICC_03801</name>
</gene>
<organism evidence="1 2">
    <name type="scientific">Apis cerana cerana</name>
    <name type="common">Oriental honeybee</name>
    <dbReference type="NCBI Taxonomy" id="94128"/>
    <lineage>
        <taxon>Eukaryota</taxon>
        <taxon>Metazoa</taxon>
        <taxon>Ecdysozoa</taxon>
        <taxon>Arthropoda</taxon>
        <taxon>Hexapoda</taxon>
        <taxon>Insecta</taxon>
        <taxon>Pterygota</taxon>
        <taxon>Neoptera</taxon>
        <taxon>Endopterygota</taxon>
        <taxon>Hymenoptera</taxon>
        <taxon>Apocrita</taxon>
        <taxon>Aculeata</taxon>
        <taxon>Apoidea</taxon>
        <taxon>Anthophila</taxon>
        <taxon>Apidae</taxon>
        <taxon>Apis</taxon>
    </lineage>
</organism>
<sequence>MTSKAPRARFSTEANNRAVVAMARLALKASDDVSDGHLLTQHSRIVAARNGYRLHNDGYPLVEENTPCTGLFARETYGGMSRGQVRIETSWPVSKSLSRFWTCVPRPKNRPSMNILTPECHKSSGSGRVGIPKVCKITCYFGYPKL</sequence>
<protein>
    <submittedName>
        <fullName evidence="1">Uncharacterized protein</fullName>
    </submittedName>
</protein>
<reference evidence="1 2" key="1">
    <citation type="submission" date="2014-07" db="EMBL/GenBank/DDBJ databases">
        <title>Genomic and transcriptomic analysis on Apis cerana provide comprehensive insights into honey bee biology.</title>
        <authorList>
            <person name="Diao Q."/>
            <person name="Sun L."/>
            <person name="Zheng H."/>
            <person name="Zheng H."/>
            <person name="Xu S."/>
            <person name="Wang S."/>
            <person name="Zeng Z."/>
            <person name="Hu F."/>
            <person name="Su S."/>
            <person name="Wu J."/>
        </authorList>
    </citation>
    <scope>NUCLEOTIDE SEQUENCE [LARGE SCALE GENOMIC DNA]</scope>
    <source>
        <tissue evidence="1">Pupae without intestine</tissue>
    </source>
</reference>
<keyword evidence="2" id="KW-1185">Reference proteome</keyword>
<evidence type="ECO:0000313" key="2">
    <source>
        <dbReference type="Proteomes" id="UP000242457"/>
    </source>
</evidence>
<dbReference type="AlphaFoldDB" id="A0A2A3EB15"/>
<dbReference type="Proteomes" id="UP000242457">
    <property type="component" value="Unassembled WGS sequence"/>
</dbReference>
<evidence type="ECO:0000313" key="1">
    <source>
        <dbReference type="EMBL" id="PBC28251.1"/>
    </source>
</evidence>